<dbReference type="PROSITE" id="PS50977">
    <property type="entry name" value="HTH_TETR_2"/>
    <property type="match status" value="1"/>
</dbReference>
<evidence type="ECO:0000256" key="1">
    <source>
        <dbReference type="ARBA" id="ARBA00023015"/>
    </source>
</evidence>
<feature type="domain" description="HTH tetR-type" evidence="5">
    <location>
        <begin position="8"/>
        <end position="68"/>
    </location>
</feature>
<dbReference type="GO" id="GO:0000976">
    <property type="term" value="F:transcription cis-regulatory region binding"/>
    <property type="evidence" value="ECO:0007669"/>
    <property type="project" value="TreeGrafter"/>
</dbReference>
<dbReference type="SUPFAM" id="SSF48498">
    <property type="entry name" value="Tetracyclin repressor-like, C-terminal domain"/>
    <property type="match status" value="1"/>
</dbReference>
<organism evidence="6 7">
    <name type="scientific">Schwartzia succinivorans DSM 10502</name>
    <dbReference type="NCBI Taxonomy" id="1123243"/>
    <lineage>
        <taxon>Bacteria</taxon>
        <taxon>Bacillati</taxon>
        <taxon>Bacillota</taxon>
        <taxon>Negativicutes</taxon>
        <taxon>Selenomonadales</taxon>
        <taxon>Selenomonadaceae</taxon>
        <taxon>Schwartzia</taxon>
    </lineage>
</organism>
<evidence type="ECO:0000259" key="5">
    <source>
        <dbReference type="PROSITE" id="PS50977"/>
    </source>
</evidence>
<dbReference type="STRING" id="1123243.SAMN02745190_02282"/>
<dbReference type="InterPro" id="IPR001647">
    <property type="entry name" value="HTH_TetR"/>
</dbReference>
<dbReference type="InterPro" id="IPR009057">
    <property type="entry name" value="Homeodomain-like_sf"/>
</dbReference>
<dbReference type="Gene3D" id="1.10.357.10">
    <property type="entry name" value="Tetracycline Repressor, domain 2"/>
    <property type="match status" value="1"/>
</dbReference>
<name>A0A1M5AD19_9FIRM</name>
<dbReference type="AlphaFoldDB" id="A0A1M5AD19"/>
<evidence type="ECO:0000313" key="7">
    <source>
        <dbReference type="Proteomes" id="UP000184404"/>
    </source>
</evidence>
<gene>
    <name evidence="6" type="ORF">SAMN02745190_02282</name>
</gene>
<dbReference type="PANTHER" id="PTHR30055">
    <property type="entry name" value="HTH-TYPE TRANSCRIPTIONAL REGULATOR RUTR"/>
    <property type="match status" value="1"/>
</dbReference>
<evidence type="ECO:0000256" key="2">
    <source>
        <dbReference type="ARBA" id="ARBA00023125"/>
    </source>
</evidence>
<proteinExistence type="predicted"/>
<evidence type="ECO:0000256" key="4">
    <source>
        <dbReference type="PROSITE-ProRule" id="PRU00335"/>
    </source>
</evidence>
<protein>
    <submittedName>
        <fullName evidence="6">Transcriptional regulator, TetR family</fullName>
    </submittedName>
</protein>
<accession>A0A1M5AD19</accession>
<dbReference type="SUPFAM" id="SSF46689">
    <property type="entry name" value="Homeodomain-like"/>
    <property type="match status" value="1"/>
</dbReference>
<dbReference type="Pfam" id="PF00440">
    <property type="entry name" value="TetR_N"/>
    <property type="match status" value="1"/>
</dbReference>
<sequence>MRMGSIARIPKDQILDAALKMLIRDGYDSINIKTLAKELGCSTQPISWHFGSMPNLRKELTEAAFQYADKKMIPPPDDVVAIDRFREMGNRYIDLAYDEPNLARFLTEAHEGHTFAEQFIEILDRSMDETMSRQIADVLSVSVDQAEHLIQTLMLYVQGLVTMILSDRAQLESKEVAYEMIQRVGRNYMIGIGADMKRADALRAK</sequence>
<dbReference type="PANTHER" id="PTHR30055:SF234">
    <property type="entry name" value="HTH-TYPE TRANSCRIPTIONAL REGULATOR BETI"/>
    <property type="match status" value="1"/>
</dbReference>
<keyword evidence="2 4" id="KW-0238">DNA-binding</keyword>
<keyword evidence="7" id="KW-1185">Reference proteome</keyword>
<evidence type="ECO:0000256" key="3">
    <source>
        <dbReference type="ARBA" id="ARBA00023163"/>
    </source>
</evidence>
<evidence type="ECO:0000313" key="6">
    <source>
        <dbReference type="EMBL" id="SHF27997.1"/>
    </source>
</evidence>
<dbReference type="Proteomes" id="UP000184404">
    <property type="component" value="Unassembled WGS sequence"/>
</dbReference>
<keyword evidence="3" id="KW-0804">Transcription</keyword>
<feature type="DNA-binding region" description="H-T-H motif" evidence="4">
    <location>
        <begin position="31"/>
        <end position="50"/>
    </location>
</feature>
<dbReference type="InterPro" id="IPR050109">
    <property type="entry name" value="HTH-type_TetR-like_transc_reg"/>
</dbReference>
<dbReference type="InterPro" id="IPR036271">
    <property type="entry name" value="Tet_transcr_reg_TetR-rel_C_sf"/>
</dbReference>
<dbReference type="EMBL" id="FQUG01000011">
    <property type="protein sequence ID" value="SHF27997.1"/>
    <property type="molecule type" value="Genomic_DNA"/>
</dbReference>
<reference evidence="6 7" key="1">
    <citation type="submission" date="2016-11" db="EMBL/GenBank/DDBJ databases">
        <authorList>
            <person name="Jaros S."/>
            <person name="Januszkiewicz K."/>
            <person name="Wedrychowicz H."/>
        </authorList>
    </citation>
    <scope>NUCLEOTIDE SEQUENCE [LARGE SCALE GENOMIC DNA]</scope>
    <source>
        <strain evidence="6 7">DSM 10502</strain>
    </source>
</reference>
<dbReference type="GO" id="GO:0003700">
    <property type="term" value="F:DNA-binding transcription factor activity"/>
    <property type="evidence" value="ECO:0007669"/>
    <property type="project" value="TreeGrafter"/>
</dbReference>
<keyword evidence="1" id="KW-0805">Transcription regulation</keyword>